<gene>
    <name evidence="1" type="ORF">CAMRE0001_3183</name>
</gene>
<dbReference type="EMBL" id="ACFU01000008">
    <property type="protein sequence ID" value="EEF14262.1"/>
    <property type="molecule type" value="Genomic_DNA"/>
</dbReference>
<sequence>MKKHTKTRGKSQKKQKPDVKVCPFSYKFGFQSRLFAFK</sequence>
<name>B9D197_CAMRE</name>
<dbReference type="STRING" id="553218.CAMRE0001_3183"/>
<comment type="caution">
    <text evidence="1">The sequence shown here is derived from an EMBL/GenBank/DDBJ whole genome shotgun (WGS) entry which is preliminary data.</text>
</comment>
<dbReference type="Proteomes" id="UP000003082">
    <property type="component" value="Unassembled WGS sequence"/>
</dbReference>
<proteinExistence type="predicted"/>
<protein>
    <submittedName>
        <fullName evidence="1">Uncharacterized protein</fullName>
    </submittedName>
</protein>
<evidence type="ECO:0000313" key="2">
    <source>
        <dbReference type="Proteomes" id="UP000003082"/>
    </source>
</evidence>
<evidence type="ECO:0000313" key="1">
    <source>
        <dbReference type="EMBL" id="EEF14262.1"/>
    </source>
</evidence>
<organism evidence="1 2">
    <name type="scientific">Campylobacter rectus RM3267</name>
    <dbReference type="NCBI Taxonomy" id="553218"/>
    <lineage>
        <taxon>Bacteria</taxon>
        <taxon>Pseudomonadati</taxon>
        <taxon>Campylobacterota</taxon>
        <taxon>Epsilonproteobacteria</taxon>
        <taxon>Campylobacterales</taxon>
        <taxon>Campylobacteraceae</taxon>
        <taxon>Campylobacter</taxon>
    </lineage>
</organism>
<dbReference type="AlphaFoldDB" id="B9D197"/>
<accession>B9D197</accession>
<keyword evidence="2" id="KW-1185">Reference proteome</keyword>
<reference evidence="1 2" key="1">
    <citation type="submission" date="2008-08" db="EMBL/GenBank/DDBJ databases">
        <authorList>
            <person name="Madupu R."/>
            <person name="Durkin A.S."/>
            <person name="Torralba M."/>
            <person name="Methe B."/>
            <person name="Sutton G.G."/>
            <person name="Strausberg R.L."/>
            <person name="Nelson K.E."/>
        </authorList>
    </citation>
    <scope>NUCLEOTIDE SEQUENCE [LARGE SCALE GENOMIC DNA]</scope>
    <source>
        <strain evidence="1 2">RM3267</strain>
    </source>
</reference>